<evidence type="ECO:0000256" key="4">
    <source>
        <dbReference type="ARBA" id="ARBA00022679"/>
    </source>
</evidence>
<keyword evidence="2" id="KW-0698">rRNA processing</keyword>
<dbReference type="GO" id="GO:0000466">
    <property type="term" value="P:maturation of 5.8S rRNA from tricistronic rRNA transcript (SSU-rRNA, 5.8S rRNA, LSU-rRNA)"/>
    <property type="evidence" value="ECO:0007669"/>
    <property type="project" value="TreeGrafter"/>
</dbReference>
<dbReference type="Pfam" id="PF07780">
    <property type="entry name" value="Spb1_C"/>
    <property type="match status" value="1"/>
</dbReference>
<feature type="region of interest" description="Disordered" evidence="7">
    <location>
        <begin position="966"/>
        <end position="1030"/>
    </location>
</feature>
<feature type="region of interest" description="Disordered" evidence="7">
    <location>
        <begin position="373"/>
        <end position="399"/>
    </location>
</feature>
<evidence type="ECO:0000259" key="8">
    <source>
        <dbReference type="Pfam" id="PF01728"/>
    </source>
</evidence>
<keyword evidence="4" id="KW-0808">Transferase</keyword>
<feature type="compositionally biased region" description="Acidic residues" evidence="7">
    <location>
        <begin position="662"/>
        <end position="678"/>
    </location>
</feature>
<evidence type="ECO:0000313" key="12">
    <source>
        <dbReference type="Proteomes" id="UP001295423"/>
    </source>
</evidence>
<dbReference type="InterPro" id="IPR015507">
    <property type="entry name" value="rRNA-MeTfrase_E"/>
</dbReference>
<feature type="domain" description="Ribosomal RNA methyltransferase FtsJ" evidence="8">
    <location>
        <begin position="29"/>
        <end position="208"/>
    </location>
</feature>
<feature type="compositionally biased region" description="Basic and acidic residues" evidence="7">
    <location>
        <begin position="992"/>
        <end position="1008"/>
    </location>
</feature>
<evidence type="ECO:0000259" key="9">
    <source>
        <dbReference type="Pfam" id="PF07780"/>
    </source>
</evidence>
<dbReference type="InterPro" id="IPR029063">
    <property type="entry name" value="SAM-dependent_MTases_sf"/>
</dbReference>
<dbReference type="Pfam" id="PF01728">
    <property type="entry name" value="FtsJ"/>
    <property type="match status" value="1"/>
</dbReference>
<evidence type="ECO:0000313" key="11">
    <source>
        <dbReference type="EMBL" id="CAJ1964556.1"/>
    </source>
</evidence>
<dbReference type="AlphaFoldDB" id="A0AAD2G6Z6"/>
<evidence type="ECO:0000256" key="7">
    <source>
        <dbReference type="SAM" id="MobiDB-lite"/>
    </source>
</evidence>
<feature type="domain" description="Ribosomal RNA methyltransferase SPB1-like C-terminal" evidence="9">
    <location>
        <begin position="810"/>
        <end position="1010"/>
    </location>
</feature>
<keyword evidence="6" id="KW-0539">Nucleus</keyword>
<dbReference type="Proteomes" id="UP001295423">
    <property type="component" value="Unassembled WGS sequence"/>
</dbReference>
<gene>
    <name evidence="11" type="ORF">CYCCA115_LOCUS20688</name>
</gene>
<evidence type="ECO:0000256" key="6">
    <source>
        <dbReference type="ARBA" id="ARBA00023242"/>
    </source>
</evidence>
<dbReference type="GO" id="GO:0016435">
    <property type="term" value="F:rRNA (guanine) methyltransferase activity"/>
    <property type="evidence" value="ECO:0007669"/>
    <property type="project" value="TreeGrafter"/>
</dbReference>
<dbReference type="EMBL" id="CAKOGP040002191">
    <property type="protein sequence ID" value="CAJ1964556.1"/>
    <property type="molecule type" value="Genomic_DNA"/>
</dbReference>
<keyword evidence="5" id="KW-0949">S-adenosyl-L-methionine</keyword>
<keyword evidence="1" id="KW-0690">Ribosome biogenesis</keyword>
<reference evidence="11" key="1">
    <citation type="submission" date="2023-08" db="EMBL/GenBank/DDBJ databases">
        <authorList>
            <person name="Audoor S."/>
            <person name="Bilcke G."/>
        </authorList>
    </citation>
    <scope>NUCLEOTIDE SEQUENCE</scope>
</reference>
<feature type="compositionally biased region" description="Acidic residues" evidence="7">
    <location>
        <begin position="757"/>
        <end position="771"/>
    </location>
</feature>
<name>A0AAD2G6Z6_9STRA</name>
<dbReference type="GO" id="GO:0005730">
    <property type="term" value="C:nucleolus"/>
    <property type="evidence" value="ECO:0007669"/>
    <property type="project" value="TreeGrafter"/>
</dbReference>
<feature type="domain" description="DUF3381" evidence="10">
    <location>
        <begin position="252"/>
        <end position="428"/>
    </location>
</feature>
<evidence type="ECO:0000256" key="1">
    <source>
        <dbReference type="ARBA" id="ARBA00022517"/>
    </source>
</evidence>
<accession>A0AAD2G6Z6</accession>
<feature type="compositionally biased region" description="Basic and acidic residues" evidence="7">
    <location>
        <begin position="688"/>
        <end position="715"/>
    </location>
</feature>
<evidence type="ECO:0008006" key="13">
    <source>
        <dbReference type="Google" id="ProtNLM"/>
    </source>
</evidence>
<comment type="caution">
    <text evidence="11">The sequence shown here is derived from an EMBL/GenBank/DDBJ whole genome shotgun (WGS) entry which is preliminary data.</text>
</comment>
<dbReference type="InterPro" id="IPR050082">
    <property type="entry name" value="RNA_methyltr_RlmE"/>
</dbReference>
<feature type="compositionally biased region" description="Acidic residues" evidence="7">
    <location>
        <begin position="378"/>
        <end position="396"/>
    </location>
</feature>
<dbReference type="GO" id="GO:0008650">
    <property type="term" value="F:rRNA (uridine-2'-O-)-methyltransferase activity"/>
    <property type="evidence" value="ECO:0007669"/>
    <property type="project" value="TreeGrafter"/>
</dbReference>
<organism evidence="11 12">
    <name type="scientific">Cylindrotheca closterium</name>
    <dbReference type="NCBI Taxonomy" id="2856"/>
    <lineage>
        <taxon>Eukaryota</taxon>
        <taxon>Sar</taxon>
        <taxon>Stramenopiles</taxon>
        <taxon>Ochrophyta</taxon>
        <taxon>Bacillariophyta</taxon>
        <taxon>Bacillariophyceae</taxon>
        <taxon>Bacillariophycidae</taxon>
        <taxon>Bacillariales</taxon>
        <taxon>Bacillariaceae</taxon>
        <taxon>Cylindrotheca</taxon>
    </lineage>
</organism>
<feature type="compositionally biased region" description="Acidic residues" evidence="7">
    <location>
        <begin position="580"/>
        <end position="594"/>
    </location>
</feature>
<dbReference type="Pfam" id="PF11861">
    <property type="entry name" value="DUF3381"/>
    <property type="match status" value="1"/>
</dbReference>
<proteinExistence type="inferred from homology"/>
<evidence type="ECO:0000256" key="2">
    <source>
        <dbReference type="ARBA" id="ARBA00022552"/>
    </source>
</evidence>
<evidence type="ECO:0000256" key="5">
    <source>
        <dbReference type="ARBA" id="ARBA00022691"/>
    </source>
</evidence>
<dbReference type="InterPro" id="IPR002877">
    <property type="entry name" value="RNA_MeTrfase_FtsJ_dom"/>
</dbReference>
<evidence type="ECO:0000259" key="10">
    <source>
        <dbReference type="Pfam" id="PF11861"/>
    </source>
</evidence>
<dbReference type="Gene3D" id="3.40.50.150">
    <property type="entry name" value="Vaccinia Virus protein VP39"/>
    <property type="match status" value="1"/>
</dbReference>
<sequence>MVDHGKSTKRKKFHDKDKYYKLAKEQGLRSRAAFKLTQINRQHPILDSRNTKVVLDLCAAPGGWTQIASRICGSKTKIVAVDILAIRNLNKPNITTIVGDITTEKCKADISRSISPHPADVVLHDGAPNIGASYEKDAYEQLELAVHALRCATQHLKKNGSFVTKIYRSRDSASFQWVVQQLFRDVTVFKPKASRQQSAEIFYVCEGYLKPDKIDPRLLDPKHIFEFVEGDTTGGAGQVGDNFNVFHKSWDKQKRHRDGYNTELLDGTMRHIQPVSDFVFAKGGTEAIKLLSSCTGFTFRMDDINTISDKHNDEDDVRAKQNKFLLNNPLTTPEIKECIVDLKVLNKGDFKGLMLWREKMVKTWEDMYAPKAKVEKGDDSDDSSDEDDGSASENEDEIQKEISDLRKRKLREKKKVKKKERKLAAKRRRQAALGMDLNAIEVQEDDKFFSLKTLQSGQDLNQVSEVNIDKMTDEQVFGAASDDEDGDEDLKQNLDISDEDDKTAIKLKLELELDAAYDRYLENTKNGAAKSGTKASKRSKKLMREKLAQESHQDHEMLLLKPEQMDQDTKTYAKMLVGNDDSDSDGDSSDDDDGFHDAPVTPGEHARKKQKTAADDSNPLIHKFDDESSSAKTTRWFSNPLFASMGEVVNSATSESKKEKQEEEDIDDVNESDDEMEAETPVAKGKKASGEKEKKKGPAQREKQPKKEKKSKPGLDADDILAMMPKTDKQIRHEKRLKAKERDGRRQVRKAKRMGESDGDFDIAARDDDDMDDDASIDDIAGMTPAKKAKILEARRLIKAGMGDMGDGDTKNSKFEVVGQGSASLPLMDDRNYDSDNEDYDSDDYAKTMALGTMMLRKSKAKALVDASYNRFAWNDPPNLPEWFVDNENRHYRPQLPIPEALLAKMKEKQLALSTRPIAKVAEARARKNRKAKLKLAAAKKKAATVANSSEMSETMKLKSISKALRSNDNGKGKEYVVAKKGGGTRGVKGTKLVDKRMKSDKRSMDRATKKKKTGKKGGMTGSKKRRHHK</sequence>
<dbReference type="GO" id="GO:0000463">
    <property type="term" value="P:maturation of LSU-rRNA from tricistronic rRNA transcript (SSU-rRNA, 5.8S rRNA, LSU-rRNA)"/>
    <property type="evidence" value="ECO:0007669"/>
    <property type="project" value="TreeGrafter"/>
</dbReference>
<keyword evidence="3" id="KW-0489">Methyltransferase</keyword>
<feature type="compositionally biased region" description="Basic and acidic residues" evidence="7">
    <location>
        <begin position="542"/>
        <end position="571"/>
    </location>
</feature>
<dbReference type="GO" id="GO:0030687">
    <property type="term" value="C:preribosome, large subunit precursor"/>
    <property type="evidence" value="ECO:0007669"/>
    <property type="project" value="TreeGrafter"/>
</dbReference>
<feature type="region of interest" description="Disordered" evidence="7">
    <location>
        <begin position="648"/>
        <end position="771"/>
    </location>
</feature>
<evidence type="ECO:0000256" key="3">
    <source>
        <dbReference type="ARBA" id="ARBA00022603"/>
    </source>
</evidence>
<feature type="region of interest" description="Disordered" evidence="7">
    <location>
        <begin position="521"/>
        <end position="633"/>
    </location>
</feature>
<protein>
    <recommendedName>
        <fullName evidence="13">2'-O-ribose RNA methyltransferase SPB1 homolog</fullName>
    </recommendedName>
</protein>
<feature type="compositionally biased region" description="Basic and acidic residues" evidence="7">
    <location>
        <begin position="969"/>
        <end position="978"/>
    </location>
</feature>
<dbReference type="SUPFAM" id="SSF53335">
    <property type="entry name" value="S-adenosyl-L-methionine-dependent methyltransferases"/>
    <property type="match status" value="1"/>
</dbReference>
<dbReference type="CDD" id="cd02440">
    <property type="entry name" value="AdoMet_MTases"/>
    <property type="match status" value="1"/>
</dbReference>
<dbReference type="PANTHER" id="PTHR10920">
    <property type="entry name" value="RIBOSOMAL RNA METHYLTRANSFERASE"/>
    <property type="match status" value="1"/>
</dbReference>
<dbReference type="InterPro" id="IPR024576">
    <property type="entry name" value="rRNA_MeTfrase_Spb1_DUF3381"/>
</dbReference>
<dbReference type="HAMAP" id="MF_01547">
    <property type="entry name" value="RNA_methyltr_E"/>
    <property type="match status" value="1"/>
</dbReference>
<dbReference type="InterPro" id="IPR012920">
    <property type="entry name" value="rRNA_MeTfrase_SPB1-like_C"/>
</dbReference>
<keyword evidence="12" id="KW-1185">Reference proteome</keyword>
<dbReference type="PANTHER" id="PTHR10920:SF13">
    <property type="entry name" value="PRE-RRNA 2'-O-RIBOSE RNA METHYLTRANSFERASE FTSJ3"/>
    <property type="match status" value="1"/>
</dbReference>